<dbReference type="EMBL" id="VOBQ01000001">
    <property type="protein sequence ID" value="TWO73447.1"/>
    <property type="molecule type" value="Genomic_DNA"/>
</dbReference>
<comment type="subcellular location">
    <subcellularLocation>
        <location evidence="1">Cell membrane</location>
        <topology evidence="1">Multi-pass membrane protein</topology>
    </subcellularLocation>
</comment>
<evidence type="ECO:0000256" key="6">
    <source>
        <dbReference type="ARBA" id="ARBA00022840"/>
    </source>
</evidence>
<evidence type="ECO:0000256" key="3">
    <source>
        <dbReference type="ARBA" id="ARBA00022475"/>
    </source>
</evidence>
<feature type="transmembrane region" description="Helical" evidence="10">
    <location>
        <begin position="96"/>
        <end position="117"/>
    </location>
</feature>
<feature type="transmembrane region" description="Helical" evidence="10">
    <location>
        <begin position="38"/>
        <end position="58"/>
    </location>
</feature>
<feature type="transmembrane region" description="Helical" evidence="10">
    <location>
        <begin position="190"/>
        <end position="213"/>
    </location>
</feature>
<comment type="caution">
    <text evidence="12">The sequence shown here is derived from an EMBL/GenBank/DDBJ whole genome shotgun (WGS) entry which is preliminary data.</text>
</comment>
<feature type="transmembrane region" description="Helical" evidence="10">
    <location>
        <begin position="64"/>
        <end position="89"/>
    </location>
</feature>
<dbReference type="PANTHER" id="PTHR45772">
    <property type="entry name" value="CONSERVED COMPONENT OF ABC TRANSPORTER FOR NATURAL AMINO ACIDS-RELATED"/>
    <property type="match status" value="1"/>
</dbReference>
<keyword evidence="13" id="KW-1185">Reference proteome</keyword>
<sequence length="570" mass="60545">MLPFLKPPAFYESFLYLALFWIVLATSWNLLSGYAGYFSFGHGAFFGAGVYTSATLAAKFNWPFLWTLPVAALVAAVIGVAVGSVAFRVRGVRGELFALLTLAVTFVLATIIGNSPLDGGQGVYLNAVPVPSLGPSATSSLFLMMVVAAVVTMLVSWAVWHSRFGAGLFAIHDDEDAAEVMGVPTFRWKLGALALSCALAGWAGGIHALFVSYITTPEIFNITVPLTVVLMSILGGSRHWAGPAAGAVAITCLLFAFTGSQYAVMGKGLIGAILVAGILFMPQGVMGKLWRRRAVRAPLPASPQRGEEEVKELPPPLGEGGGGGSPEAPILLTVKGLSKSFRGLKALNNVTLEVRQGEILGLLGPNGSGKSTFINVVSGHFLPDGGEVWLDGKNIAGLPAHRIAQAGIARTYQIPRPFTQMSVLDNVAIAAMYAGKGLPTMEAGRNEARQWLAFAHLESKADSLPGDLNLHQRKFLELARALASRPRLVLLDEVLCGLTPTEIQSAVQLIKRIRDQGTTIVFVEHVMDAVMALTDRIVVFDQGLLLAEGAPQEVMQRPAVVEAYLGLAHA</sequence>
<dbReference type="AlphaFoldDB" id="A0A562ZYF7"/>
<evidence type="ECO:0000256" key="1">
    <source>
        <dbReference type="ARBA" id="ARBA00004651"/>
    </source>
</evidence>
<dbReference type="SMART" id="SM00382">
    <property type="entry name" value="AAA"/>
    <property type="match status" value="1"/>
</dbReference>
<dbReference type="Pfam" id="PF00005">
    <property type="entry name" value="ABC_tran"/>
    <property type="match status" value="1"/>
</dbReference>
<organism evidence="12 13">
    <name type="scientific">Caenimonas sedimenti</name>
    <dbReference type="NCBI Taxonomy" id="2596921"/>
    <lineage>
        <taxon>Bacteria</taxon>
        <taxon>Pseudomonadati</taxon>
        <taxon>Pseudomonadota</taxon>
        <taxon>Betaproteobacteria</taxon>
        <taxon>Burkholderiales</taxon>
        <taxon>Comamonadaceae</taxon>
        <taxon>Caenimonas</taxon>
    </lineage>
</organism>
<keyword evidence="5" id="KW-0547">Nucleotide-binding</keyword>
<dbReference type="SUPFAM" id="SSF52540">
    <property type="entry name" value="P-loop containing nucleoside triphosphate hydrolases"/>
    <property type="match status" value="1"/>
</dbReference>
<feature type="domain" description="ABC transporter" evidence="11">
    <location>
        <begin position="332"/>
        <end position="567"/>
    </location>
</feature>
<accession>A0A562ZYF7</accession>
<dbReference type="GO" id="GO:0005886">
    <property type="term" value="C:plasma membrane"/>
    <property type="evidence" value="ECO:0007669"/>
    <property type="project" value="UniProtKB-SubCell"/>
</dbReference>
<feature type="transmembrane region" description="Helical" evidence="10">
    <location>
        <begin position="269"/>
        <end position="290"/>
    </location>
</feature>
<dbReference type="CDD" id="cd03219">
    <property type="entry name" value="ABC_Mj1267_LivG_branched"/>
    <property type="match status" value="1"/>
</dbReference>
<keyword evidence="3" id="KW-1003">Cell membrane</keyword>
<feature type="transmembrane region" description="Helical" evidence="10">
    <location>
        <begin position="137"/>
        <end position="160"/>
    </location>
</feature>
<dbReference type="InterPro" id="IPR051120">
    <property type="entry name" value="ABC_AA/LPS_Transport"/>
</dbReference>
<protein>
    <submittedName>
        <fullName evidence="12">Branched-chain amino acid ABC transporter ATP-binding protein/permease</fullName>
    </submittedName>
</protein>
<dbReference type="InterPro" id="IPR043428">
    <property type="entry name" value="LivM-like"/>
</dbReference>
<dbReference type="Pfam" id="PF12399">
    <property type="entry name" value="BCA_ABC_TP_C"/>
    <property type="match status" value="1"/>
</dbReference>
<evidence type="ECO:0000256" key="4">
    <source>
        <dbReference type="ARBA" id="ARBA00022692"/>
    </source>
</evidence>
<evidence type="ECO:0000256" key="10">
    <source>
        <dbReference type="SAM" id="Phobius"/>
    </source>
</evidence>
<dbReference type="Gene3D" id="3.40.50.300">
    <property type="entry name" value="P-loop containing nucleotide triphosphate hydrolases"/>
    <property type="match status" value="1"/>
</dbReference>
<dbReference type="CDD" id="cd06581">
    <property type="entry name" value="TM_PBP1_LivM_like"/>
    <property type="match status" value="1"/>
</dbReference>
<dbReference type="InterPro" id="IPR032823">
    <property type="entry name" value="BCA_ABC_TP_C"/>
</dbReference>
<dbReference type="GO" id="GO:0005524">
    <property type="term" value="F:ATP binding"/>
    <property type="evidence" value="ECO:0007669"/>
    <property type="project" value="UniProtKB-KW"/>
</dbReference>
<keyword evidence="7 10" id="KW-1133">Transmembrane helix</keyword>
<feature type="region of interest" description="Disordered" evidence="9">
    <location>
        <begin position="300"/>
        <end position="324"/>
    </location>
</feature>
<keyword evidence="2" id="KW-0813">Transport</keyword>
<feature type="transmembrane region" description="Helical" evidence="10">
    <location>
        <begin position="244"/>
        <end position="263"/>
    </location>
</feature>
<dbReference type="GO" id="GO:0015658">
    <property type="term" value="F:branched-chain amino acid transmembrane transporter activity"/>
    <property type="evidence" value="ECO:0007669"/>
    <property type="project" value="InterPro"/>
</dbReference>
<keyword evidence="8 10" id="KW-0472">Membrane</keyword>
<evidence type="ECO:0000313" key="12">
    <source>
        <dbReference type="EMBL" id="TWO73447.1"/>
    </source>
</evidence>
<evidence type="ECO:0000256" key="9">
    <source>
        <dbReference type="SAM" id="MobiDB-lite"/>
    </source>
</evidence>
<keyword evidence="6 12" id="KW-0067">ATP-binding</keyword>
<dbReference type="InterPro" id="IPR027417">
    <property type="entry name" value="P-loop_NTPase"/>
</dbReference>
<evidence type="ECO:0000256" key="2">
    <source>
        <dbReference type="ARBA" id="ARBA00022448"/>
    </source>
</evidence>
<feature type="transmembrane region" description="Helical" evidence="10">
    <location>
        <begin position="13"/>
        <end position="31"/>
    </location>
</feature>
<dbReference type="Pfam" id="PF02653">
    <property type="entry name" value="BPD_transp_2"/>
    <property type="match status" value="1"/>
</dbReference>
<proteinExistence type="predicted"/>
<reference evidence="12 13" key="1">
    <citation type="submission" date="2019-07" db="EMBL/GenBank/DDBJ databases">
        <title>Caenimonas sedimenti sp. nov., isolated from activated sludge.</title>
        <authorList>
            <person name="Xu J."/>
        </authorList>
    </citation>
    <scope>NUCLEOTIDE SEQUENCE [LARGE SCALE GENOMIC DNA]</scope>
    <source>
        <strain evidence="12 13">HX-9-20</strain>
    </source>
</reference>
<dbReference type="PROSITE" id="PS50893">
    <property type="entry name" value="ABC_TRANSPORTER_2"/>
    <property type="match status" value="1"/>
</dbReference>
<dbReference type="InterPro" id="IPR003593">
    <property type="entry name" value="AAA+_ATPase"/>
</dbReference>
<dbReference type="Proteomes" id="UP000318199">
    <property type="component" value="Unassembled WGS sequence"/>
</dbReference>
<evidence type="ECO:0000313" key="13">
    <source>
        <dbReference type="Proteomes" id="UP000318199"/>
    </source>
</evidence>
<evidence type="ECO:0000259" key="11">
    <source>
        <dbReference type="PROSITE" id="PS50893"/>
    </source>
</evidence>
<evidence type="ECO:0000256" key="8">
    <source>
        <dbReference type="ARBA" id="ARBA00023136"/>
    </source>
</evidence>
<dbReference type="OrthoDB" id="9805514at2"/>
<dbReference type="InterPro" id="IPR003439">
    <property type="entry name" value="ABC_transporter-like_ATP-bd"/>
</dbReference>
<gene>
    <name evidence="12" type="ORF">FN976_00675</name>
</gene>
<evidence type="ECO:0000256" key="5">
    <source>
        <dbReference type="ARBA" id="ARBA00022741"/>
    </source>
</evidence>
<dbReference type="PANTHER" id="PTHR45772:SF8">
    <property type="entry name" value="HIGH-AFFINITY BRANCHED-CHAIN AMINO ACID TRANSPORT ATP-BINDING PROTEIN"/>
    <property type="match status" value="1"/>
</dbReference>
<dbReference type="GO" id="GO:0016887">
    <property type="term" value="F:ATP hydrolysis activity"/>
    <property type="evidence" value="ECO:0007669"/>
    <property type="project" value="InterPro"/>
</dbReference>
<name>A0A562ZYF7_9BURK</name>
<evidence type="ECO:0000256" key="7">
    <source>
        <dbReference type="ARBA" id="ARBA00022989"/>
    </source>
</evidence>
<dbReference type="InterPro" id="IPR001851">
    <property type="entry name" value="ABC_transp_permease"/>
</dbReference>
<keyword evidence="4 10" id="KW-0812">Transmembrane</keyword>